<keyword evidence="4" id="KW-1185">Reference proteome</keyword>
<dbReference type="AlphaFoldDB" id="A0A507AN01"/>
<feature type="region of interest" description="Disordered" evidence="1">
    <location>
        <begin position="299"/>
        <end position="336"/>
    </location>
</feature>
<dbReference type="GO" id="GO:0005634">
    <property type="term" value="C:nucleus"/>
    <property type="evidence" value="ECO:0007669"/>
    <property type="project" value="InterPro"/>
</dbReference>
<dbReference type="GO" id="GO:0180022">
    <property type="term" value="C:RQC-trigger complex"/>
    <property type="evidence" value="ECO:0007669"/>
    <property type="project" value="InterPro"/>
</dbReference>
<feature type="region of interest" description="Disordered" evidence="1">
    <location>
        <begin position="353"/>
        <end position="377"/>
    </location>
</feature>
<organism evidence="3 4">
    <name type="scientific">Thyridium curvatum</name>
    <dbReference type="NCBI Taxonomy" id="1093900"/>
    <lineage>
        <taxon>Eukaryota</taxon>
        <taxon>Fungi</taxon>
        <taxon>Dikarya</taxon>
        <taxon>Ascomycota</taxon>
        <taxon>Pezizomycotina</taxon>
        <taxon>Sordariomycetes</taxon>
        <taxon>Sordariomycetidae</taxon>
        <taxon>Thyridiales</taxon>
        <taxon>Thyridiaceae</taxon>
        <taxon>Thyridium</taxon>
    </lineage>
</organism>
<dbReference type="InterPro" id="IPR039128">
    <property type="entry name" value="TRIP4-like"/>
</dbReference>
<feature type="compositionally biased region" description="Basic residues" evidence="1">
    <location>
        <begin position="93"/>
        <end position="104"/>
    </location>
</feature>
<dbReference type="EMBL" id="SKBQ01000082">
    <property type="protein sequence ID" value="TPX07986.1"/>
    <property type="molecule type" value="Genomic_DNA"/>
</dbReference>
<feature type="compositionally biased region" description="Low complexity" evidence="1">
    <location>
        <begin position="134"/>
        <end position="160"/>
    </location>
</feature>
<feature type="compositionally biased region" description="Polar residues" evidence="1">
    <location>
        <begin position="180"/>
        <end position="190"/>
    </location>
</feature>
<evidence type="ECO:0000313" key="3">
    <source>
        <dbReference type="EMBL" id="TPX07986.1"/>
    </source>
</evidence>
<evidence type="ECO:0000256" key="1">
    <source>
        <dbReference type="SAM" id="MobiDB-lite"/>
    </source>
</evidence>
<dbReference type="InterPro" id="IPR009349">
    <property type="entry name" value="TRIP4/RQT4_C2HC5_Znf"/>
</dbReference>
<feature type="region of interest" description="Disordered" evidence="1">
    <location>
        <begin position="58"/>
        <end position="193"/>
    </location>
</feature>
<protein>
    <recommendedName>
        <fullName evidence="2">TRIP4/RQT4 C2HC5-type zinc finger domain-containing protein</fullName>
    </recommendedName>
</protein>
<dbReference type="OrthoDB" id="338816at2759"/>
<feature type="compositionally biased region" description="Basic and acidic residues" evidence="1">
    <location>
        <begin position="124"/>
        <end position="133"/>
    </location>
</feature>
<dbReference type="PANTHER" id="PTHR12963">
    <property type="entry name" value="THYROID RECEPTOR INTERACTING PROTEIN RELATED"/>
    <property type="match status" value="1"/>
</dbReference>
<dbReference type="GO" id="GO:0045893">
    <property type="term" value="P:positive regulation of DNA-templated transcription"/>
    <property type="evidence" value="ECO:0007669"/>
    <property type="project" value="TreeGrafter"/>
</dbReference>
<dbReference type="GO" id="GO:0072344">
    <property type="term" value="P:rescue of stalled ribosome"/>
    <property type="evidence" value="ECO:0007669"/>
    <property type="project" value="InterPro"/>
</dbReference>
<dbReference type="STRING" id="1093900.A0A507AN01"/>
<feature type="domain" description="TRIP4/RQT4 C2HC5-type zinc finger" evidence="2">
    <location>
        <begin position="237"/>
        <end position="288"/>
    </location>
</feature>
<evidence type="ECO:0000259" key="2">
    <source>
        <dbReference type="Pfam" id="PF06221"/>
    </source>
</evidence>
<dbReference type="GeneID" id="41977764"/>
<feature type="compositionally biased region" description="Polar residues" evidence="1">
    <location>
        <begin position="438"/>
        <end position="464"/>
    </location>
</feature>
<accession>A0A507AN01</accession>
<dbReference type="Proteomes" id="UP000319257">
    <property type="component" value="Unassembled WGS sequence"/>
</dbReference>
<dbReference type="PANTHER" id="PTHR12963:SF4">
    <property type="entry name" value="ACTIVATING SIGNAL COINTEGRATOR 1"/>
    <property type="match status" value="1"/>
</dbReference>
<dbReference type="RefSeq" id="XP_030989697.1">
    <property type="nucleotide sequence ID" value="XM_031132922.1"/>
</dbReference>
<proteinExistence type="predicted"/>
<reference evidence="3 4" key="1">
    <citation type="submission" date="2019-06" db="EMBL/GenBank/DDBJ databases">
        <title>Draft genome sequence of the filamentous fungus Phialemoniopsis curvata isolated from diesel fuel.</title>
        <authorList>
            <person name="Varaljay V.A."/>
            <person name="Lyon W.J."/>
            <person name="Crouch A.L."/>
            <person name="Drake C.E."/>
            <person name="Hollomon J.M."/>
            <person name="Nadeau L.J."/>
            <person name="Nunn H.S."/>
            <person name="Stevenson B.S."/>
            <person name="Bojanowski C.L."/>
            <person name="Crookes-Goodson W.J."/>
        </authorList>
    </citation>
    <scope>NUCLEOTIDE SEQUENCE [LARGE SCALE GENOMIC DNA]</scope>
    <source>
        <strain evidence="3 4">D216</strain>
    </source>
</reference>
<feature type="compositionally biased region" description="Low complexity" evidence="1">
    <location>
        <begin position="61"/>
        <end position="77"/>
    </location>
</feature>
<dbReference type="GO" id="GO:0008270">
    <property type="term" value="F:zinc ion binding"/>
    <property type="evidence" value="ECO:0007669"/>
    <property type="project" value="InterPro"/>
</dbReference>
<comment type="caution">
    <text evidence="3">The sequence shown here is derived from an EMBL/GenBank/DDBJ whole genome shotgun (WGS) entry which is preliminary data.</text>
</comment>
<sequence>MSINQLGRLIDLPDADLAQVLEYASSLSKLEAADHFKNLLGDTPQAIEFIAAFNSRRREPVVSSASSSQTTVGAAGAETRASSQAGADAVPKPAKHQKKKKRPLHAPPPRQLVDTSSAPGVAYSKKDRQDEYVSARPSTPSVAPVAAPAAPPSRAQAGPAPKLPPSAAGTLTSDLLAPPSTRQKSSNKPSTVAKVSITGGTAMHGASTALADLDAAIRSLEITTNPSVNDTDATNARRCNCVAARHPLQSAAPNCLSCGKVVCAKEGLGPCTFCGSALLSQEEVQAMIKELRAERGRERMAADRQAHRRPEVLSTPRPFTKPKSEQDASLAEAKAREHRDKLLNFQAQNARRTTVRDEAADFDTESSSLWASPEERARELKRQQKLLREMEWNARPDFEKRRQVVSIDVVGGKVVRRMAAVDRPPSPDDVDNPEGITEASSAGTSDQGLREASGNTTGSFSTNPLLGPMIKPVYSVSAADASLEGRASKKSQWRRVQDNLDNNESVILESRI</sequence>
<feature type="region of interest" description="Disordered" evidence="1">
    <location>
        <begin position="420"/>
        <end position="466"/>
    </location>
</feature>
<dbReference type="Pfam" id="PF06221">
    <property type="entry name" value="zf-C2HC5"/>
    <property type="match status" value="1"/>
</dbReference>
<evidence type="ECO:0000313" key="4">
    <source>
        <dbReference type="Proteomes" id="UP000319257"/>
    </source>
</evidence>
<feature type="compositionally biased region" description="Basic and acidic residues" evidence="1">
    <location>
        <begin position="299"/>
        <end position="311"/>
    </location>
</feature>
<gene>
    <name evidence="3" type="ORF">E0L32_010317</name>
</gene>
<dbReference type="InParanoid" id="A0A507AN01"/>
<name>A0A507AN01_9PEZI</name>